<dbReference type="Proteomes" id="UP001162031">
    <property type="component" value="Unassembled WGS sequence"/>
</dbReference>
<gene>
    <name evidence="1" type="ORF">HBR001_LOCUS2991</name>
</gene>
<proteinExistence type="predicted"/>
<dbReference type="AlphaFoldDB" id="A0AAV0TK52"/>
<evidence type="ECO:0000313" key="2">
    <source>
        <dbReference type="Proteomes" id="UP001162031"/>
    </source>
</evidence>
<keyword evidence="2" id="KW-1185">Reference proteome</keyword>
<sequence>MIKKEVESIISKTSDRLKARFDTYVEGLPGRQLRPDIQIVDAVSKTAHICDLSIAFEAQKTDDPAEGNMHIRHAEKVMK</sequence>
<protein>
    <submittedName>
        <fullName evidence="1">Uncharacterized protein</fullName>
    </submittedName>
</protein>
<comment type="caution">
    <text evidence="1">The sequence shown here is derived from an EMBL/GenBank/DDBJ whole genome shotgun (WGS) entry which is preliminary data.</text>
</comment>
<reference evidence="1" key="1">
    <citation type="submission" date="2022-12" db="EMBL/GenBank/DDBJ databases">
        <authorList>
            <person name="Webb A."/>
        </authorList>
    </citation>
    <scope>NUCLEOTIDE SEQUENCE</scope>
    <source>
        <strain evidence="1">Hp1</strain>
    </source>
</reference>
<name>A0AAV0TK52_HYABA</name>
<evidence type="ECO:0000313" key="1">
    <source>
        <dbReference type="EMBL" id="CAI5722930.1"/>
    </source>
</evidence>
<accession>A0AAV0TK52</accession>
<dbReference type="EMBL" id="CANTFL010000467">
    <property type="protein sequence ID" value="CAI5722930.1"/>
    <property type="molecule type" value="Genomic_DNA"/>
</dbReference>
<organism evidence="1 2">
    <name type="scientific">Hyaloperonospora brassicae</name>
    <name type="common">Brassica downy mildew</name>
    <name type="synonym">Peronospora brassicae</name>
    <dbReference type="NCBI Taxonomy" id="162125"/>
    <lineage>
        <taxon>Eukaryota</taxon>
        <taxon>Sar</taxon>
        <taxon>Stramenopiles</taxon>
        <taxon>Oomycota</taxon>
        <taxon>Peronosporomycetes</taxon>
        <taxon>Peronosporales</taxon>
        <taxon>Peronosporaceae</taxon>
        <taxon>Hyaloperonospora</taxon>
    </lineage>
</organism>